<gene>
    <name evidence="2" type="ORF">TUBRATIS_19580</name>
</gene>
<dbReference type="VEuPathDB" id="MicrosporidiaDB:TUBRATIS_19580"/>
<reference evidence="2 3" key="1">
    <citation type="submission" date="2018-10" db="EMBL/GenBank/DDBJ databases">
        <title>Draft genome sequence of the microsporidian Tubulinosema ratisbonensis.</title>
        <authorList>
            <person name="Polonais V."/>
            <person name="Peyretaillade E."/>
            <person name="Niehus S."/>
            <person name="Wawrzyniak I."/>
            <person name="Franchet A."/>
            <person name="Gaspin C."/>
            <person name="Reichstadt M."/>
            <person name="Belser C."/>
            <person name="Labadie K."/>
            <person name="Delbac F."/>
            <person name="Ferrandon D."/>
        </authorList>
    </citation>
    <scope>NUCLEOTIDE SEQUENCE [LARGE SCALE GENOMIC DNA]</scope>
    <source>
        <strain evidence="2 3">Franzen</strain>
    </source>
</reference>
<feature type="chain" id="PRO_5019434360" evidence="1">
    <location>
        <begin position="21"/>
        <end position="169"/>
    </location>
</feature>
<organism evidence="2 3">
    <name type="scientific">Tubulinosema ratisbonensis</name>
    <dbReference type="NCBI Taxonomy" id="291195"/>
    <lineage>
        <taxon>Eukaryota</taxon>
        <taxon>Fungi</taxon>
        <taxon>Fungi incertae sedis</taxon>
        <taxon>Microsporidia</taxon>
        <taxon>Tubulinosematoidea</taxon>
        <taxon>Tubulinosematidae</taxon>
        <taxon>Tubulinosema</taxon>
    </lineage>
</organism>
<evidence type="ECO:0000313" key="2">
    <source>
        <dbReference type="EMBL" id="RVD91586.1"/>
    </source>
</evidence>
<feature type="signal peptide" evidence="1">
    <location>
        <begin position="1"/>
        <end position="20"/>
    </location>
</feature>
<keyword evidence="3" id="KW-1185">Reference proteome</keyword>
<name>A0A437AKK7_9MICR</name>
<evidence type="ECO:0000313" key="3">
    <source>
        <dbReference type="Proteomes" id="UP000282876"/>
    </source>
</evidence>
<keyword evidence="1" id="KW-0732">Signal</keyword>
<protein>
    <submittedName>
        <fullName evidence="2">Uncharacterized protein</fullName>
    </submittedName>
</protein>
<comment type="caution">
    <text evidence="2">The sequence shown here is derived from an EMBL/GenBank/DDBJ whole genome shotgun (WGS) entry which is preliminary data.</text>
</comment>
<sequence>MLIFLTFLFIICKNFPISHPDHSLNLCEIKDMLEMVLFYKNATAKENLFIFTKCCIIYKYKLNYKNKKSVTLNNLIMELKLLIEILLSNNQDINWIENYNKIIKAVVELNEALCKFIMKNQNKKGIKYSKKMIDKLNSTIIYKSENIKKYLYRKKGHKKIIFKQKYKEK</sequence>
<dbReference type="AlphaFoldDB" id="A0A437AKK7"/>
<dbReference type="EMBL" id="RCSS01000474">
    <property type="protein sequence ID" value="RVD91586.1"/>
    <property type="molecule type" value="Genomic_DNA"/>
</dbReference>
<dbReference type="Proteomes" id="UP000282876">
    <property type="component" value="Unassembled WGS sequence"/>
</dbReference>
<evidence type="ECO:0000256" key="1">
    <source>
        <dbReference type="SAM" id="SignalP"/>
    </source>
</evidence>
<proteinExistence type="predicted"/>
<accession>A0A437AKK7</accession>